<dbReference type="GO" id="GO:0003677">
    <property type="term" value="F:DNA binding"/>
    <property type="evidence" value="ECO:0007669"/>
    <property type="project" value="InterPro"/>
</dbReference>
<dbReference type="InterPro" id="IPR011263">
    <property type="entry name" value="DNA-dir_RNA_pol_RpoA/D/Rpb3"/>
</dbReference>
<dbReference type="EMBL" id="VSSQ01010669">
    <property type="protein sequence ID" value="MPM44923.1"/>
    <property type="molecule type" value="Genomic_DNA"/>
</dbReference>
<dbReference type="NCBIfam" id="NF003513">
    <property type="entry name" value="PRK05182.1-2"/>
    <property type="match status" value="1"/>
</dbReference>
<evidence type="ECO:0000256" key="3">
    <source>
        <dbReference type="ARBA" id="ARBA00022478"/>
    </source>
</evidence>
<dbReference type="Gene3D" id="3.30.1360.10">
    <property type="entry name" value="RNA polymerase, RBP11-like subunit"/>
    <property type="match status" value="1"/>
</dbReference>
<feature type="domain" description="DNA-directed RNA polymerase RpoA/D/Rpb3-type" evidence="8">
    <location>
        <begin position="21"/>
        <end position="231"/>
    </location>
</feature>
<sequence>MAILAFQKPDKVIMLDATETFGRFEFRPLEPGYGITVGNALRRILLSSLEGHAITAIRIQGVDHEFATIPGVIETVVDIVLNLKQVRFKRMIEGEETEIVNISVSGKQQFTAEEISKQLSSFKVLNPELHICSMEPSVNLSIELRIGKGRGYVPAEENRVEDAPFGLIPIDAIFTPIKNVKYSVENWRVEQKTDYEKLNLEITTDGSIHPKDALKEAAKILIHHFMLFSDEKITLETPVEVVSNELDEESLRMRHLLMTKLADMELSVRALNCLKAAEIDTLADLVSLQRSELMKFRNFGKKSLSEIDSLVERYRLNFGMDVTKFNIEKKVLKNEA</sequence>
<dbReference type="GO" id="GO:0006351">
    <property type="term" value="P:DNA-templated transcription"/>
    <property type="evidence" value="ECO:0007669"/>
    <property type="project" value="InterPro"/>
</dbReference>
<dbReference type="EC" id="2.7.7.6" evidence="2"/>
<proteinExistence type="inferred from homology"/>
<keyword evidence="4 9" id="KW-0808">Transferase</keyword>
<protein>
    <recommendedName>
        <fullName evidence="2">DNA-directed RNA polymerase</fullName>
        <ecNumber evidence="2">2.7.7.6</ecNumber>
    </recommendedName>
</protein>
<gene>
    <name evidence="9" type="primary">rpoA_28</name>
    <name evidence="9" type="ORF">SDC9_91605</name>
</gene>
<dbReference type="SUPFAM" id="SSF56553">
    <property type="entry name" value="Insert subdomain of RNA polymerase alpha subunit"/>
    <property type="match status" value="1"/>
</dbReference>
<dbReference type="InterPro" id="IPR011260">
    <property type="entry name" value="RNAP_asu_C"/>
</dbReference>
<dbReference type="SUPFAM" id="SSF47789">
    <property type="entry name" value="C-terminal domain of RNA polymerase alpha subunit"/>
    <property type="match status" value="1"/>
</dbReference>
<dbReference type="GO" id="GO:0005737">
    <property type="term" value="C:cytoplasm"/>
    <property type="evidence" value="ECO:0007669"/>
    <property type="project" value="UniProtKB-ARBA"/>
</dbReference>
<evidence type="ECO:0000256" key="6">
    <source>
        <dbReference type="ARBA" id="ARBA00023163"/>
    </source>
</evidence>
<dbReference type="Gene3D" id="2.170.120.12">
    <property type="entry name" value="DNA-directed RNA polymerase, insert domain"/>
    <property type="match status" value="1"/>
</dbReference>
<dbReference type="InterPro" id="IPR011262">
    <property type="entry name" value="DNA-dir_RNA_pol_insert"/>
</dbReference>
<dbReference type="Pfam" id="PF03118">
    <property type="entry name" value="RNA_pol_A_CTD"/>
    <property type="match status" value="1"/>
</dbReference>
<evidence type="ECO:0000313" key="9">
    <source>
        <dbReference type="EMBL" id="MPM44923.1"/>
    </source>
</evidence>
<evidence type="ECO:0000256" key="2">
    <source>
        <dbReference type="ARBA" id="ARBA00012418"/>
    </source>
</evidence>
<dbReference type="NCBIfam" id="TIGR02027">
    <property type="entry name" value="rpoA"/>
    <property type="match status" value="1"/>
</dbReference>
<dbReference type="Gene3D" id="1.10.150.20">
    <property type="entry name" value="5' to 3' exonuclease, C-terminal subdomain"/>
    <property type="match status" value="1"/>
</dbReference>
<dbReference type="CDD" id="cd06928">
    <property type="entry name" value="RNAP_alpha_NTD"/>
    <property type="match status" value="1"/>
</dbReference>
<comment type="caution">
    <text evidence="9">The sequence shown here is derived from an EMBL/GenBank/DDBJ whole genome shotgun (WGS) entry which is preliminary data.</text>
</comment>
<dbReference type="FunFam" id="2.170.120.12:FF:000001">
    <property type="entry name" value="DNA-directed RNA polymerase subunit alpha"/>
    <property type="match status" value="1"/>
</dbReference>
<organism evidence="9">
    <name type="scientific">bioreactor metagenome</name>
    <dbReference type="NCBI Taxonomy" id="1076179"/>
    <lineage>
        <taxon>unclassified sequences</taxon>
        <taxon>metagenomes</taxon>
        <taxon>ecological metagenomes</taxon>
    </lineage>
</organism>
<dbReference type="InterPro" id="IPR011773">
    <property type="entry name" value="DNA-dir_RpoA"/>
</dbReference>
<dbReference type="InterPro" id="IPR036643">
    <property type="entry name" value="RNApol_insert_sf"/>
</dbReference>
<dbReference type="SUPFAM" id="SSF55257">
    <property type="entry name" value="RBP11-like subunits of RNA polymerase"/>
    <property type="match status" value="1"/>
</dbReference>
<dbReference type="GO" id="GO:0000428">
    <property type="term" value="C:DNA-directed RNA polymerase complex"/>
    <property type="evidence" value="ECO:0007669"/>
    <property type="project" value="UniProtKB-KW"/>
</dbReference>
<name>A0A645A250_9ZZZZ</name>
<accession>A0A645A250</accession>
<dbReference type="GO" id="GO:0046983">
    <property type="term" value="F:protein dimerization activity"/>
    <property type="evidence" value="ECO:0007669"/>
    <property type="project" value="InterPro"/>
</dbReference>
<dbReference type="Pfam" id="PF01193">
    <property type="entry name" value="RNA_pol_L"/>
    <property type="match status" value="1"/>
</dbReference>
<dbReference type="AlphaFoldDB" id="A0A645A250"/>
<keyword evidence="5 9" id="KW-0548">Nucleotidyltransferase</keyword>
<reference evidence="9" key="1">
    <citation type="submission" date="2019-08" db="EMBL/GenBank/DDBJ databases">
        <authorList>
            <person name="Kucharzyk K."/>
            <person name="Murdoch R.W."/>
            <person name="Higgins S."/>
            <person name="Loffler F."/>
        </authorList>
    </citation>
    <scope>NUCLEOTIDE SEQUENCE</scope>
</reference>
<keyword evidence="6" id="KW-0804">Transcription</keyword>
<dbReference type="NCBIfam" id="NF003516">
    <property type="entry name" value="PRK05182.2-2"/>
    <property type="match status" value="1"/>
</dbReference>
<dbReference type="InterPro" id="IPR036603">
    <property type="entry name" value="RBP11-like"/>
</dbReference>
<keyword evidence="3 9" id="KW-0240">DNA-directed RNA polymerase</keyword>
<dbReference type="NCBIfam" id="NF003519">
    <property type="entry name" value="PRK05182.2-5"/>
    <property type="match status" value="1"/>
</dbReference>
<evidence type="ECO:0000256" key="4">
    <source>
        <dbReference type="ARBA" id="ARBA00022679"/>
    </source>
</evidence>
<dbReference type="SMART" id="SM00662">
    <property type="entry name" value="RPOLD"/>
    <property type="match status" value="1"/>
</dbReference>
<evidence type="ECO:0000259" key="8">
    <source>
        <dbReference type="SMART" id="SM00662"/>
    </source>
</evidence>
<comment type="similarity">
    <text evidence="1">Belongs to the RNA polymerase alpha chain family.</text>
</comment>
<evidence type="ECO:0000256" key="7">
    <source>
        <dbReference type="ARBA" id="ARBA00048552"/>
    </source>
</evidence>
<dbReference type="GO" id="GO:0003899">
    <property type="term" value="F:DNA-directed RNA polymerase activity"/>
    <property type="evidence" value="ECO:0007669"/>
    <property type="project" value="UniProtKB-EC"/>
</dbReference>
<evidence type="ECO:0000256" key="1">
    <source>
        <dbReference type="ARBA" id="ARBA00007123"/>
    </source>
</evidence>
<dbReference type="Pfam" id="PF01000">
    <property type="entry name" value="RNA_pol_A_bac"/>
    <property type="match status" value="1"/>
</dbReference>
<comment type="catalytic activity">
    <reaction evidence="7">
        <text>RNA(n) + a ribonucleoside 5'-triphosphate = RNA(n+1) + diphosphate</text>
        <dbReference type="Rhea" id="RHEA:21248"/>
        <dbReference type="Rhea" id="RHEA-COMP:14527"/>
        <dbReference type="Rhea" id="RHEA-COMP:17342"/>
        <dbReference type="ChEBI" id="CHEBI:33019"/>
        <dbReference type="ChEBI" id="CHEBI:61557"/>
        <dbReference type="ChEBI" id="CHEBI:140395"/>
        <dbReference type="EC" id="2.7.7.6"/>
    </reaction>
</comment>
<evidence type="ECO:0000256" key="5">
    <source>
        <dbReference type="ARBA" id="ARBA00022695"/>
    </source>
</evidence>
<dbReference type="HAMAP" id="MF_00059">
    <property type="entry name" value="RNApol_bact_RpoA"/>
    <property type="match status" value="1"/>
</dbReference>